<dbReference type="PANTHER" id="PTHR34142">
    <property type="entry name" value="ENDO-BETA-1,4-GLUCANASE A"/>
    <property type="match status" value="1"/>
</dbReference>
<dbReference type="SUPFAM" id="SSF51445">
    <property type="entry name" value="(Trans)glycosidases"/>
    <property type="match status" value="1"/>
</dbReference>
<keyword evidence="3 4" id="KW-0326">Glycosidase</keyword>
<dbReference type="AlphaFoldDB" id="Q5DWF1"/>
<feature type="chain" id="PRO_5004255690" evidence="5">
    <location>
        <begin position="19"/>
        <end position="307"/>
    </location>
</feature>
<proteinExistence type="evidence at transcript level"/>
<accession>Q5DWF1</accession>
<feature type="signal peptide" evidence="5">
    <location>
        <begin position="1"/>
        <end position="18"/>
    </location>
</feature>
<evidence type="ECO:0000256" key="4">
    <source>
        <dbReference type="RuleBase" id="RU361153"/>
    </source>
</evidence>
<keyword evidence="2 4" id="KW-0378">Hydrolase</keyword>
<sequence length="307" mass="33621">MFGLFLVFTLQGIVDTYGALSVSGSKVVGKSGSPAALHGVSFGWHNWWPEFYTADTVKHLAEDWKATVLRAAIGVEPDGGYLQDSSLGDQCATTVADAAIANGIYVILDWHQHRINQDAAIKFFTKFVTKYKGVPNVIYEIFNEPESATWPEVKQYANAVIKVIRDIDPDALVLVGCANWDQKITEPAADPLVGFGNVAYTLHFYAATHTQWLRDDAQKAIDAGLPIFVSECGGMESSGDGAINQNEWNNWISFLDKNSISWVAWSISNKAETCSMITTTGPVNPPWPDSGLSEWGKLVKKLMISIA</sequence>
<dbReference type="SMR" id="Q5DWF1"/>
<dbReference type="GO" id="GO:0004553">
    <property type="term" value="F:hydrolase activity, hydrolyzing O-glycosyl compounds"/>
    <property type="evidence" value="ECO:0007669"/>
    <property type="project" value="InterPro"/>
</dbReference>
<evidence type="ECO:0000256" key="1">
    <source>
        <dbReference type="ARBA" id="ARBA00005641"/>
    </source>
</evidence>
<evidence type="ECO:0000256" key="5">
    <source>
        <dbReference type="SAM" id="SignalP"/>
    </source>
</evidence>
<protein>
    <submittedName>
        <fullName evidence="7">Cellulase</fullName>
    </submittedName>
</protein>
<dbReference type="InterPro" id="IPR001547">
    <property type="entry name" value="Glyco_hydro_5"/>
</dbReference>
<feature type="domain" description="Glycoside hydrolase family 5" evidence="6">
    <location>
        <begin position="30"/>
        <end position="270"/>
    </location>
</feature>
<dbReference type="CAZy" id="GH5">
    <property type="family name" value="Glycoside Hydrolase Family 5"/>
</dbReference>
<dbReference type="GO" id="GO:0000272">
    <property type="term" value="P:polysaccharide catabolic process"/>
    <property type="evidence" value="ECO:0007669"/>
    <property type="project" value="InterPro"/>
</dbReference>
<dbReference type="EMBL" id="AB189037">
    <property type="protein sequence ID" value="BAD90558.1"/>
    <property type="molecule type" value="mRNA"/>
</dbReference>
<evidence type="ECO:0000313" key="7">
    <source>
        <dbReference type="EMBL" id="BAD90558.1"/>
    </source>
</evidence>
<evidence type="ECO:0000259" key="6">
    <source>
        <dbReference type="Pfam" id="PF00150"/>
    </source>
</evidence>
<comment type="similarity">
    <text evidence="1 4">Belongs to the glycosyl hydrolase 5 (cellulase A) family.</text>
</comment>
<organism evidence="7">
    <name type="scientific">Spirotrichonympha leidyi</name>
    <dbReference type="NCBI Taxonomy" id="104089"/>
    <lineage>
        <taxon>Eukaryota</taxon>
        <taxon>Metamonada</taxon>
        <taxon>Parabasalia</taxon>
        <taxon>Spirotrichonymphida</taxon>
        <taxon>Holomastigotoididae</taxon>
        <taxon>Spirotrichonympha</taxon>
    </lineage>
</organism>
<name>Q5DWF1_9EUKA</name>
<dbReference type="Gene3D" id="3.20.20.80">
    <property type="entry name" value="Glycosidases"/>
    <property type="match status" value="1"/>
</dbReference>
<evidence type="ECO:0000256" key="3">
    <source>
        <dbReference type="ARBA" id="ARBA00023295"/>
    </source>
</evidence>
<keyword evidence="5" id="KW-0732">Signal</keyword>
<dbReference type="InterPro" id="IPR017853">
    <property type="entry name" value="GH"/>
</dbReference>
<evidence type="ECO:0000256" key="2">
    <source>
        <dbReference type="ARBA" id="ARBA00022801"/>
    </source>
</evidence>
<reference evidence="7" key="1">
    <citation type="journal article" date="2005" name="Gene">
        <title>Molecular cloning and characterization of a cellulase gene from a symbiotic protist of the lower termite, Coptotermes formosanus.</title>
        <authorList>
            <person name="Inoue T."/>
            <person name="Moriya S."/>
            <person name="Ohkuma M."/>
            <person name="Kudo T."/>
        </authorList>
    </citation>
    <scope>NUCLEOTIDE SEQUENCE</scope>
</reference>
<gene>
    <name evidence="7" type="primary">CFP-eg1</name>
</gene>
<dbReference type="Pfam" id="PF00150">
    <property type="entry name" value="Cellulase"/>
    <property type="match status" value="1"/>
</dbReference>
<dbReference type="PANTHER" id="PTHR34142:SF1">
    <property type="entry name" value="GLYCOSIDE HYDROLASE FAMILY 5 DOMAIN-CONTAINING PROTEIN"/>
    <property type="match status" value="1"/>
</dbReference>